<reference evidence="5 6" key="1">
    <citation type="submission" date="2019-08" db="EMBL/GenBank/DDBJ databases">
        <title>In-depth cultivation of the pig gut microbiome towards novel bacterial diversity and tailored functional studies.</title>
        <authorList>
            <person name="Wylensek D."/>
            <person name="Hitch T.C.A."/>
            <person name="Clavel T."/>
        </authorList>
    </citation>
    <scope>NUCLEOTIDE SEQUENCE [LARGE SCALE GENOMIC DNA]</scope>
    <source>
        <strain evidence="5 6">BBE-744-WT-12</strain>
    </source>
</reference>
<feature type="domain" description="HTH araC/xylS-type" evidence="4">
    <location>
        <begin position="171"/>
        <end position="272"/>
    </location>
</feature>
<dbReference type="InterPro" id="IPR018060">
    <property type="entry name" value="HTH_AraC"/>
</dbReference>
<dbReference type="EMBL" id="VUNS01000032">
    <property type="protein sequence ID" value="MST99235.1"/>
    <property type="molecule type" value="Genomic_DNA"/>
</dbReference>
<dbReference type="PROSITE" id="PS01124">
    <property type="entry name" value="HTH_ARAC_FAMILY_2"/>
    <property type="match status" value="1"/>
</dbReference>
<dbReference type="Gene3D" id="1.10.10.60">
    <property type="entry name" value="Homeodomain-like"/>
    <property type="match status" value="2"/>
</dbReference>
<accession>A0A844G8M3</accession>
<sequence>MENSIKKRIPEYPQILSSSIVFGHFIMKSDRKWSKLLLDRPGILLSVRGEGEIFYRNDILEINPGEAVVYSALPKHLFHAVSEWECYWCHLPEEFLSELTSCPENTHVPGVWLVHFGQQSRERILAEFRECYLLYLESKEQFAPGISGLLKVILRRMVNELNISERENALSQVFEPLLQELNPPWKKLNLTELARMCKMSRATFFRHFREFYGCTPIQYRDNILIFHAKHLLVYSALRITEISDRMGFPDQFYFCKFFRAKTGCSPSRFRMQMRNMKTAFGCDDEE</sequence>
<dbReference type="SMART" id="SM00342">
    <property type="entry name" value="HTH_ARAC"/>
    <property type="match status" value="1"/>
</dbReference>
<evidence type="ECO:0000256" key="3">
    <source>
        <dbReference type="ARBA" id="ARBA00023163"/>
    </source>
</evidence>
<comment type="caution">
    <text evidence="5">The sequence shown here is derived from an EMBL/GenBank/DDBJ whole genome shotgun (WGS) entry which is preliminary data.</text>
</comment>
<dbReference type="Gene3D" id="2.60.120.280">
    <property type="entry name" value="Regulatory protein AraC"/>
    <property type="match status" value="1"/>
</dbReference>
<keyword evidence="2" id="KW-0238">DNA-binding</keyword>
<dbReference type="SUPFAM" id="SSF51215">
    <property type="entry name" value="Regulatory protein AraC"/>
    <property type="match status" value="1"/>
</dbReference>
<keyword evidence="3" id="KW-0804">Transcription</keyword>
<evidence type="ECO:0000313" key="6">
    <source>
        <dbReference type="Proteomes" id="UP000435649"/>
    </source>
</evidence>
<dbReference type="PANTHER" id="PTHR43280:SF28">
    <property type="entry name" value="HTH-TYPE TRANSCRIPTIONAL ACTIVATOR RHAS"/>
    <property type="match status" value="1"/>
</dbReference>
<dbReference type="AlphaFoldDB" id="A0A844G8M3"/>
<protein>
    <submittedName>
        <fullName evidence="5">Helix-turn-helix transcriptional regulator</fullName>
    </submittedName>
</protein>
<dbReference type="InterPro" id="IPR037923">
    <property type="entry name" value="HTH-like"/>
</dbReference>
<evidence type="ECO:0000313" key="5">
    <source>
        <dbReference type="EMBL" id="MST99235.1"/>
    </source>
</evidence>
<keyword evidence="1" id="KW-0805">Transcription regulation</keyword>
<proteinExistence type="predicted"/>
<dbReference type="InterPro" id="IPR009057">
    <property type="entry name" value="Homeodomain-like_sf"/>
</dbReference>
<dbReference type="PANTHER" id="PTHR43280">
    <property type="entry name" value="ARAC-FAMILY TRANSCRIPTIONAL REGULATOR"/>
    <property type="match status" value="1"/>
</dbReference>
<evidence type="ECO:0000256" key="1">
    <source>
        <dbReference type="ARBA" id="ARBA00023015"/>
    </source>
</evidence>
<name>A0A844G8M3_9BACT</name>
<dbReference type="PRINTS" id="PR00032">
    <property type="entry name" value="HTHARAC"/>
</dbReference>
<dbReference type="Proteomes" id="UP000435649">
    <property type="component" value="Unassembled WGS sequence"/>
</dbReference>
<evidence type="ECO:0000256" key="2">
    <source>
        <dbReference type="ARBA" id="ARBA00023125"/>
    </source>
</evidence>
<dbReference type="SUPFAM" id="SSF46689">
    <property type="entry name" value="Homeodomain-like"/>
    <property type="match status" value="2"/>
</dbReference>
<dbReference type="InterPro" id="IPR020449">
    <property type="entry name" value="Tscrpt_reg_AraC-type_HTH"/>
</dbReference>
<dbReference type="Pfam" id="PF12833">
    <property type="entry name" value="HTH_18"/>
    <property type="match status" value="1"/>
</dbReference>
<dbReference type="GO" id="GO:0043565">
    <property type="term" value="F:sequence-specific DNA binding"/>
    <property type="evidence" value="ECO:0007669"/>
    <property type="project" value="InterPro"/>
</dbReference>
<organism evidence="5 6">
    <name type="scientific">Victivallis lenta</name>
    <dbReference type="NCBI Taxonomy" id="2606640"/>
    <lineage>
        <taxon>Bacteria</taxon>
        <taxon>Pseudomonadati</taxon>
        <taxon>Lentisphaerota</taxon>
        <taxon>Lentisphaeria</taxon>
        <taxon>Victivallales</taxon>
        <taxon>Victivallaceae</taxon>
        <taxon>Victivallis</taxon>
    </lineage>
</organism>
<gene>
    <name evidence="5" type="ORF">FYJ85_19590</name>
</gene>
<keyword evidence="6" id="KW-1185">Reference proteome</keyword>
<evidence type="ECO:0000259" key="4">
    <source>
        <dbReference type="PROSITE" id="PS01124"/>
    </source>
</evidence>
<dbReference type="GO" id="GO:0003700">
    <property type="term" value="F:DNA-binding transcription factor activity"/>
    <property type="evidence" value="ECO:0007669"/>
    <property type="project" value="InterPro"/>
</dbReference>